<organism evidence="2 3">
    <name type="scientific">Entomortierella parvispora</name>
    <dbReference type="NCBI Taxonomy" id="205924"/>
    <lineage>
        <taxon>Eukaryota</taxon>
        <taxon>Fungi</taxon>
        <taxon>Fungi incertae sedis</taxon>
        <taxon>Mucoromycota</taxon>
        <taxon>Mortierellomycotina</taxon>
        <taxon>Mortierellomycetes</taxon>
        <taxon>Mortierellales</taxon>
        <taxon>Mortierellaceae</taxon>
        <taxon>Entomortierella</taxon>
    </lineage>
</organism>
<reference evidence="2" key="2">
    <citation type="journal article" date="2022" name="Microbiol. Resour. Announc.">
        <title>Whole-Genome Sequence of Entomortierella parvispora E1425, a Mucoromycotan Fungus Associated with Burkholderiaceae-Related Endosymbiotic Bacteria.</title>
        <authorList>
            <person name="Herlambang A."/>
            <person name="Guo Y."/>
            <person name="Takashima Y."/>
            <person name="Narisawa K."/>
            <person name="Ohta H."/>
            <person name="Nishizawa T."/>
        </authorList>
    </citation>
    <scope>NUCLEOTIDE SEQUENCE</scope>
    <source>
        <strain evidence="2">E1425</strain>
    </source>
</reference>
<evidence type="ECO:0000313" key="3">
    <source>
        <dbReference type="Proteomes" id="UP000827284"/>
    </source>
</evidence>
<keyword evidence="3" id="KW-1185">Reference proteome</keyword>
<dbReference type="OrthoDB" id="2535391at2759"/>
<feature type="region of interest" description="Disordered" evidence="1">
    <location>
        <begin position="139"/>
        <end position="285"/>
    </location>
</feature>
<comment type="caution">
    <text evidence="2">The sequence shown here is derived from an EMBL/GenBank/DDBJ whole genome shotgun (WGS) entry which is preliminary data.</text>
</comment>
<name>A0A9P3H5F5_9FUNG</name>
<reference evidence="2" key="1">
    <citation type="submission" date="2021-11" db="EMBL/GenBank/DDBJ databases">
        <authorList>
            <person name="Herlambang A."/>
            <person name="Guo Y."/>
            <person name="Takashima Y."/>
            <person name="Nishizawa T."/>
        </authorList>
    </citation>
    <scope>NUCLEOTIDE SEQUENCE</scope>
    <source>
        <strain evidence="2">E1425</strain>
    </source>
</reference>
<dbReference type="EMBL" id="BQFW01000004">
    <property type="protein sequence ID" value="GJJ70469.1"/>
    <property type="molecule type" value="Genomic_DNA"/>
</dbReference>
<dbReference type="Proteomes" id="UP000827284">
    <property type="component" value="Unassembled WGS sequence"/>
</dbReference>
<feature type="compositionally biased region" description="Low complexity" evidence="1">
    <location>
        <begin position="240"/>
        <end position="253"/>
    </location>
</feature>
<feature type="compositionally biased region" description="Basic and acidic residues" evidence="1">
    <location>
        <begin position="139"/>
        <end position="148"/>
    </location>
</feature>
<feature type="compositionally biased region" description="Low complexity" evidence="1">
    <location>
        <begin position="164"/>
        <end position="175"/>
    </location>
</feature>
<proteinExistence type="predicted"/>
<gene>
    <name evidence="2" type="ORF">EMPS_02818</name>
</gene>
<accession>A0A9P3H5F5</accession>
<evidence type="ECO:0000256" key="1">
    <source>
        <dbReference type="SAM" id="MobiDB-lite"/>
    </source>
</evidence>
<sequence length="481" mass="53384">MLFVNSVFVRTKATASATGKAAPIKPATTFKPLVNDQPAQARYDLLILIRLPAPYVIRSVSDDLPPRIQPFFRSPQTLCYDTMDAWKFQEDNFTSLLQHLRNKTTRQHEILLKARTEMQNMKTMKSEIRALKEENERLKKELDRKDQCNRQPANILPKSGMDPSSGTKSTSKSGSHSMQIMTTGKLGDQENKRPPVPSHTRHRDRSAAQMTDARDNCADNTYGEAKSTKGHYANPSRTRSLASNASSIKSSRAIGVTPRTPIPPARLSLPSHNGTLCSPSTIRRAPLENMYNPQASTTVRPIHPLQQHTTDPRIQYALAGPSAPSLQMYPQATSTQHRPVAQVALGRGYHSSPFVASADPVYGTRPANSVASSVMAPPPPPTVRQIFTPAQQIGYSGRLVVSSMQPVGVPAHPISYPGGVNSQYYNPRTKAIRSAVQGHRTTWQQQQQTQQQLQQQFRHQQMQQMQSNTILDHPLPRGRAS</sequence>
<feature type="compositionally biased region" description="Polar residues" evidence="1">
    <location>
        <begin position="270"/>
        <end position="281"/>
    </location>
</feature>
<protein>
    <submittedName>
        <fullName evidence="2">Uncharacterized protein</fullName>
    </submittedName>
</protein>
<dbReference type="AlphaFoldDB" id="A0A9P3H5F5"/>
<evidence type="ECO:0000313" key="2">
    <source>
        <dbReference type="EMBL" id="GJJ70469.1"/>
    </source>
</evidence>